<dbReference type="InterPro" id="IPR011051">
    <property type="entry name" value="RmlC_Cupin_sf"/>
</dbReference>
<dbReference type="OrthoDB" id="9806359at2"/>
<evidence type="ECO:0000256" key="1">
    <source>
        <dbReference type="ARBA" id="ARBA00006115"/>
    </source>
</evidence>
<dbReference type="SUPFAM" id="SSF51182">
    <property type="entry name" value="RmlC-like cupins"/>
    <property type="match status" value="1"/>
</dbReference>
<accession>A0A2U8PPK4</accession>
<reference evidence="12 13" key="2">
    <citation type="journal article" date="2019" name="Int. J. Syst. Evol. Microbiol.">
        <title>Description and complete genome sequence of Bradyrhizobium amphicarpaeae sp. nov., harbouring photosystem and nitrogen-fixation genes.</title>
        <authorList>
            <person name="Bromfield E.S.P."/>
            <person name="Cloutier S."/>
            <person name="Nguyen H.D.T."/>
        </authorList>
    </citation>
    <scope>NUCLEOTIDE SEQUENCE [LARGE SCALE GENOMIC DNA]</scope>
    <source>
        <strain evidence="12 13">39S1MB</strain>
    </source>
</reference>
<dbReference type="InterPro" id="IPR001538">
    <property type="entry name" value="Man6P_isomerase-2_C"/>
</dbReference>
<dbReference type="InterPro" id="IPR049577">
    <property type="entry name" value="GMPP_N"/>
</dbReference>
<evidence type="ECO:0000256" key="8">
    <source>
        <dbReference type="RuleBase" id="RU004190"/>
    </source>
</evidence>
<dbReference type="EMBL" id="CP029426">
    <property type="protein sequence ID" value="AWL99661.1"/>
    <property type="molecule type" value="Genomic_DNA"/>
</dbReference>
<dbReference type="Proteomes" id="UP000215884">
    <property type="component" value="Chromosome"/>
</dbReference>
<dbReference type="AlphaFoldDB" id="A0A2U8PPK4"/>
<keyword evidence="5" id="KW-0547">Nucleotide-binding</keyword>
<dbReference type="Pfam" id="PF00483">
    <property type="entry name" value="NTP_transferase"/>
    <property type="match status" value="1"/>
</dbReference>
<evidence type="ECO:0000256" key="7">
    <source>
        <dbReference type="ARBA" id="ARBA00047343"/>
    </source>
</evidence>
<evidence type="ECO:0000259" key="11">
    <source>
        <dbReference type="Pfam" id="PF22640"/>
    </source>
</evidence>
<keyword evidence="3 12" id="KW-0808">Transferase</keyword>
<dbReference type="GO" id="GO:0005525">
    <property type="term" value="F:GTP binding"/>
    <property type="evidence" value="ECO:0007669"/>
    <property type="project" value="UniProtKB-KW"/>
</dbReference>
<dbReference type="Pfam" id="PF01050">
    <property type="entry name" value="MannoseP_isomer"/>
    <property type="match status" value="1"/>
</dbReference>
<keyword evidence="13" id="KW-1185">Reference proteome</keyword>
<dbReference type="InterPro" id="IPR006375">
    <property type="entry name" value="Man1P_GuaTrfase/Man6P_Isoase"/>
</dbReference>
<proteinExistence type="inferred from homology"/>
<dbReference type="CDD" id="cd02509">
    <property type="entry name" value="GDP-M1P_Guanylyltransferase"/>
    <property type="match status" value="1"/>
</dbReference>
<dbReference type="FunFam" id="2.60.120.10:FF:000032">
    <property type="entry name" value="Mannose-1-phosphate guanylyltransferase/mannose-6-phosphate isomerase"/>
    <property type="match status" value="1"/>
</dbReference>
<dbReference type="InterPro" id="IPR029044">
    <property type="entry name" value="Nucleotide-diphossugar_trans"/>
</dbReference>
<dbReference type="GO" id="GO:0000271">
    <property type="term" value="P:polysaccharide biosynthetic process"/>
    <property type="evidence" value="ECO:0007669"/>
    <property type="project" value="InterPro"/>
</dbReference>
<dbReference type="EC" id="2.7.7.13" evidence="2"/>
<feature type="domain" description="Mannose-6-phosphate isomerase type II C-terminal" evidence="10">
    <location>
        <begin position="371"/>
        <end position="482"/>
    </location>
</feature>
<dbReference type="InterPro" id="IPR054566">
    <property type="entry name" value="ManC/GMP-like_b-helix"/>
</dbReference>
<keyword evidence="4 12" id="KW-0548">Nucleotidyltransferase</keyword>
<comment type="similarity">
    <text evidence="1 8">Belongs to the mannose-6-phosphate isomerase type 2 family.</text>
</comment>
<dbReference type="Gene3D" id="2.60.120.10">
    <property type="entry name" value="Jelly Rolls"/>
    <property type="match status" value="1"/>
</dbReference>
<feature type="domain" description="MannoseP isomerase/GMP-like beta-helix" evidence="11">
    <location>
        <begin position="313"/>
        <end position="364"/>
    </location>
</feature>
<evidence type="ECO:0000256" key="5">
    <source>
        <dbReference type="ARBA" id="ARBA00022741"/>
    </source>
</evidence>
<dbReference type="KEGG" id="brq:CIT40_06215"/>
<sequence length="487" mass="53185">MGRESCFDFQNPSFLPSEQHRLLPLLMCGGAGTRLWPASREVRPKQFLPLFGTRSTFQDTLLRVSDPSLFNRPIIITNASYRFMVLEQLAEIGIEADVILEPMRRDSGPAIAAGAVFAQNRASDAIVLALAADHVVQDNAAFVAACREGLTAASTGRIVTFGIKPERPATEYGYINPGEVISGEVHAVARFVEKPDAVKASDYVNSGYLWNSGNFMFPASLLLDEYRKVDAGSVETITSAVNNAGRDLGFVTLEPEAFGAAKAISIDYAVMEKTSRAAVVPVSCGWSDVGSWHAVWELSDKDAQGNASHGSAVFEDSRNCNVTTDSALVALEGVDDLVVVATADAVLVSRQKDANGLKRLVTKLKAVAPKATEEHLKVHRPWGSYQSVDNGERHQVKRIVVKPGGRLSLQKHHHRAEHWIVVRGTARVTVNETVKAVHENESIYIPMGAVHRMENPGKIMLELIEVQTGSYLGEDDIIRIEDDYLRA</sequence>
<evidence type="ECO:0000313" key="13">
    <source>
        <dbReference type="Proteomes" id="UP000215884"/>
    </source>
</evidence>
<evidence type="ECO:0000313" key="12">
    <source>
        <dbReference type="EMBL" id="AWL99661.1"/>
    </source>
</evidence>
<dbReference type="GO" id="GO:0004475">
    <property type="term" value="F:mannose-1-phosphate guanylyltransferase (GTP) activity"/>
    <property type="evidence" value="ECO:0007669"/>
    <property type="project" value="UniProtKB-EC"/>
</dbReference>
<dbReference type="Gene3D" id="3.90.550.10">
    <property type="entry name" value="Spore Coat Polysaccharide Biosynthesis Protein SpsA, Chain A"/>
    <property type="match status" value="1"/>
</dbReference>
<dbReference type="InterPro" id="IPR051161">
    <property type="entry name" value="Mannose-6P_isomerase_type2"/>
</dbReference>
<keyword evidence="12" id="KW-0413">Isomerase</keyword>
<comment type="catalytic activity">
    <reaction evidence="7">
        <text>alpha-D-mannose 1-phosphate + GTP + H(+) = GDP-alpha-D-mannose + diphosphate</text>
        <dbReference type="Rhea" id="RHEA:15229"/>
        <dbReference type="ChEBI" id="CHEBI:15378"/>
        <dbReference type="ChEBI" id="CHEBI:33019"/>
        <dbReference type="ChEBI" id="CHEBI:37565"/>
        <dbReference type="ChEBI" id="CHEBI:57527"/>
        <dbReference type="ChEBI" id="CHEBI:58409"/>
        <dbReference type="EC" id="2.7.7.13"/>
    </reaction>
</comment>
<protein>
    <recommendedName>
        <fullName evidence="2">mannose-1-phosphate guanylyltransferase</fullName>
        <ecNumber evidence="2">2.7.7.13</ecNumber>
    </recommendedName>
</protein>
<evidence type="ECO:0000259" key="9">
    <source>
        <dbReference type="Pfam" id="PF00483"/>
    </source>
</evidence>
<dbReference type="NCBIfam" id="TIGR01479">
    <property type="entry name" value="GMP_PMI"/>
    <property type="match status" value="1"/>
</dbReference>
<dbReference type="CDD" id="cd02213">
    <property type="entry name" value="cupin_PMI_typeII_C"/>
    <property type="match status" value="1"/>
</dbReference>
<dbReference type="PANTHER" id="PTHR46390">
    <property type="entry name" value="MANNOSE-1-PHOSPHATE GUANYLYLTRANSFERASE"/>
    <property type="match status" value="1"/>
</dbReference>
<keyword evidence="6" id="KW-0342">GTP-binding</keyword>
<dbReference type="SUPFAM" id="SSF53448">
    <property type="entry name" value="Nucleotide-diphospho-sugar transferases"/>
    <property type="match status" value="1"/>
</dbReference>
<name>A0A2U8PPK4_9BRAD</name>
<evidence type="ECO:0000256" key="4">
    <source>
        <dbReference type="ARBA" id="ARBA00022695"/>
    </source>
</evidence>
<evidence type="ECO:0000259" key="10">
    <source>
        <dbReference type="Pfam" id="PF01050"/>
    </source>
</evidence>
<organism evidence="12 13">
    <name type="scientific">Bradyrhizobium amphicarpaeae</name>
    <dbReference type="NCBI Taxonomy" id="1404768"/>
    <lineage>
        <taxon>Bacteria</taxon>
        <taxon>Pseudomonadati</taxon>
        <taxon>Pseudomonadota</taxon>
        <taxon>Alphaproteobacteria</taxon>
        <taxon>Hyphomicrobiales</taxon>
        <taxon>Nitrobacteraceae</taxon>
        <taxon>Bradyrhizobium</taxon>
    </lineage>
</organism>
<dbReference type="Pfam" id="PF22640">
    <property type="entry name" value="ManC_GMP_beta-helix"/>
    <property type="match status" value="1"/>
</dbReference>
<evidence type="ECO:0000256" key="3">
    <source>
        <dbReference type="ARBA" id="ARBA00022679"/>
    </source>
</evidence>
<evidence type="ECO:0000256" key="6">
    <source>
        <dbReference type="ARBA" id="ARBA00023134"/>
    </source>
</evidence>
<dbReference type="GO" id="GO:0009298">
    <property type="term" value="P:GDP-mannose biosynthetic process"/>
    <property type="evidence" value="ECO:0007669"/>
    <property type="project" value="TreeGrafter"/>
</dbReference>
<dbReference type="PANTHER" id="PTHR46390:SF1">
    <property type="entry name" value="MANNOSE-1-PHOSPHATE GUANYLYLTRANSFERASE"/>
    <property type="match status" value="1"/>
</dbReference>
<dbReference type="FunFam" id="3.90.550.10:FF:000046">
    <property type="entry name" value="Mannose-1-phosphate guanylyltransferase (GDP)"/>
    <property type="match status" value="1"/>
</dbReference>
<reference evidence="12 13" key="1">
    <citation type="journal article" date="2017" name="Syst. Appl. Microbiol.">
        <title>Soybeans inoculated with root zone soils of Canadian native legumes harbour diverse and novel Bradyrhizobium spp. that possess agricultural potential.</title>
        <authorList>
            <person name="Bromfield E.S.P."/>
            <person name="Cloutier S."/>
            <person name="Tambong J.T."/>
            <person name="Tran Thi T.V."/>
        </authorList>
    </citation>
    <scope>NUCLEOTIDE SEQUENCE [LARGE SCALE GENOMIC DNA]</scope>
    <source>
        <strain evidence="12 13">39S1MB</strain>
    </source>
</reference>
<dbReference type="InterPro" id="IPR014710">
    <property type="entry name" value="RmlC-like_jellyroll"/>
</dbReference>
<evidence type="ECO:0000256" key="2">
    <source>
        <dbReference type="ARBA" id="ARBA00012387"/>
    </source>
</evidence>
<dbReference type="InterPro" id="IPR005835">
    <property type="entry name" value="NTP_transferase_dom"/>
</dbReference>
<gene>
    <name evidence="12" type="ORF">CIT40_06215</name>
</gene>
<feature type="domain" description="Nucleotidyl transferase" evidence="9">
    <location>
        <begin position="24"/>
        <end position="304"/>
    </location>
</feature>
<dbReference type="GO" id="GO:0016853">
    <property type="term" value="F:isomerase activity"/>
    <property type="evidence" value="ECO:0007669"/>
    <property type="project" value="UniProtKB-KW"/>
</dbReference>